<accession>A0A8J6PG78</accession>
<dbReference type="Gene3D" id="2.60.120.260">
    <property type="entry name" value="Galactose-binding domain-like"/>
    <property type="match status" value="1"/>
</dbReference>
<gene>
    <name evidence="1" type="ORF">H9Y05_01270</name>
</gene>
<keyword evidence="2" id="KW-1185">Reference proteome</keyword>
<dbReference type="RefSeq" id="WP_216713283.1">
    <property type="nucleotide sequence ID" value="NZ_JACVEL010000001.1"/>
</dbReference>
<dbReference type="EMBL" id="JACVEL010000001">
    <property type="protein sequence ID" value="MBC9811091.1"/>
    <property type="molecule type" value="Genomic_DNA"/>
</dbReference>
<evidence type="ECO:0000313" key="1">
    <source>
        <dbReference type="EMBL" id="MBC9811091.1"/>
    </source>
</evidence>
<organism evidence="1 2">
    <name type="scientific">Taishania pollutisoli</name>
    <dbReference type="NCBI Taxonomy" id="2766479"/>
    <lineage>
        <taxon>Bacteria</taxon>
        <taxon>Pseudomonadati</taxon>
        <taxon>Bacteroidota</taxon>
        <taxon>Flavobacteriia</taxon>
        <taxon>Flavobacteriales</taxon>
        <taxon>Crocinitomicaceae</taxon>
        <taxon>Taishania</taxon>
    </lineage>
</organism>
<evidence type="ECO:0000313" key="2">
    <source>
        <dbReference type="Proteomes" id="UP000652681"/>
    </source>
</evidence>
<dbReference type="Proteomes" id="UP000652681">
    <property type="component" value="Unassembled WGS sequence"/>
</dbReference>
<reference evidence="1" key="1">
    <citation type="submission" date="2020-09" db="EMBL/GenBank/DDBJ databases">
        <title>Taishania pollutisoli gen. nov., sp. nov., Isolated from Tetrabromobisphenol A-Contaminated Soil.</title>
        <authorList>
            <person name="Chen Q."/>
        </authorList>
    </citation>
    <scope>NUCLEOTIDE SEQUENCE</scope>
    <source>
        <strain evidence="1">CZZ-1</strain>
    </source>
</reference>
<sequence length="638" mass="67009">MKALLFFVGIIFITSNSVLSQLIDEPFIDGSLPAGWSQNSVTFTTAAGGYANFTSNSATLTSPVFNAETACSLRVEFEVAKFGTGGDGPVTIQYSLNGGSTWITLGNSSTPTSSTYLSNTMTIPNVSNNMMIRITRTASASQKRFRSLVVTALGNCGSTNTVTTGTVSGGPFTVTCTTTDAGTVAFTSAGTFTAGNTYTAQLSDAAGSFASPTTIGTLTSTGNSGTITITIPSALPSGTGYSIRIVSSNPATTGSTSAAFSITLSGGPCTLLEPHITSVIYNGCNAGSCQEGQSEVVFATTGGYSIAINNANNINLNYTAGTSYDMLLYFVNGSSVTTALNTAAGCPGLFLNGITTIIPPNSRMMFVSEAFCPENYSGWDQFCGEGPIYVIYGRDGTSTTTDGWVSGGNFGNSGTDRTFNLEVTATNGTTYTTNYTYDGSGSDGRYAVYGSSYPTGTNPRTPVSNGTLTSCSFTPIVLASEVIGYTGTYEHQRSVLTWETATERNNSHFSILRSTDGMNWNNIGTVAGGGNSNQPLSYQLIDYTPENGTNYYRLESTDFDGKIFQQGIVSVDVTSSTIYYNETTATIELSGNSTIEIYATDGRLIMQSIGSKHIPFHHSGVFLVHDVSTGKTVRMLIK</sequence>
<dbReference type="AlphaFoldDB" id="A0A8J6PG78"/>
<proteinExistence type="predicted"/>
<protein>
    <submittedName>
        <fullName evidence="1">Uncharacterized protein</fullName>
    </submittedName>
</protein>
<name>A0A8J6PG78_9FLAO</name>
<comment type="caution">
    <text evidence="1">The sequence shown here is derived from an EMBL/GenBank/DDBJ whole genome shotgun (WGS) entry which is preliminary data.</text>
</comment>